<dbReference type="PANTHER" id="PTHR46191">
    <property type="match status" value="1"/>
</dbReference>
<dbReference type="NCBIfam" id="TIGR01549">
    <property type="entry name" value="HAD-SF-IA-v1"/>
    <property type="match status" value="1"/>
</dbReference>
<sequence length="227" mass="23903">MVFWDFDGTLAVREGMWSAAVVDALRSVDAGITIDAELIRPHLRSGFPWHQPEVVTSPPLTADAWAARLAPVFDQALRAQGVPADVASAASARVLDEYYRVGPWQVIDGALDALRQTADAGYDNVILSNHGPALPELVDALGLSALVSLTITSAAVGIEKPNPLLFAHALRVADAGDDTWMVGDNPIADVAGAERAGIRALLADGVYPDSRGLTVLQAAHRITAPGD</sequence>
<name>A0A371NU91_9MICO</name>
<gene>
    <name evidence="1" type="ORF">DY023_10630</name>
</gene>
<reference evidence="1 2" key="1">
    <citation type="submission" date="2018-08" db="EMBL/GenBank/DDBJ databases">
        <title>Isolation, diversity and antifungal activity of Actinobacteria from cow dung.</title>
        <authorList>
            <person name="Ling L."/>
        </authorList>
    </citation>
    <scope>NUCLEOTIDE SEQUENCE [LARGE SCALE GENOMIC DNA]</scope>
    <source>
        <strain evidence="1 2">NEAU-LLE</strain>
    </source>
</reference>
<dbReference type="InterPro" id="IPR006439">
    <property type="entry name" value="HAD-SF_hydro_IA"/>
</dbReference>
<dbReference type="Pfam" id="PF00702">
    <property type="entry name" value="Hydrolase"/>
    <property type="match status" value="1"/>
</dbReference>
<comment type="caution">
    <text evidence="1">The sequence shown here is derived from an EMBL/GenBank/DDBJ whole genome shotgun (WGS) entry which is preliminary data.</text>
</comment>
<dbReference type="SUPFAM" id="SSF56784">
    <property type="entry name" value="HAD-like"/>
    <property type="match status" value="1"/>
</dbReference>
<keyword evidence="1" id="KW-0378">Hydrolase</keyword>
<dbReference type="AlphaFoldDB" id="A0A371NU91"/>
<dbReference type="SFLD" id="SFLDS00003">
    <property type="entry name" value="Haloacid_Dehalogenase"/>
    <property type="match status" value="1"/>
</dbReference>
<organism evidence="1 2">
    <name type="scientific">Microbacterium bovistercoris</name>
    <dbReference type="NCBI Taxonomy" id="2293570"/>
    <lineage>
        <taxon>Bacteria</taxon>
        <taxon>Bacillati</taxon>
        <taxon>Actinomycetota</taxon>
        <taxon>Actinomycetes</taxon>
        <taxon>Micrococcales</taxon>
        <taxon>Microbacteriaceae</taxon>
        <taxon>Microbacterium</taxon>
    </lineage>
</organism>
<keyword evidence="2" id="KW-1185">Reference proteome</keyword>
<accession>A0A371NU91</accession>
<dbReference type="InterPro" id="IPR044924">
    <property type="entry name" value="HAD-SF_hydro_IA_REG-2-like_cap"/>
</dbReference>
<dbReference type="PANTHER" id="PTHR46191:SF2">
    <property type="entry name" value="HALOACID DEHALOGENASE-LIKE HYDROLASE DOMAIN-CONTAINING PROTEIN 3"/>
    <property type="match status" value="1"/>
</dbReference>
<protein>
    <submittedName>
        <fullName evidence="1">HAD family hydrolase</fullName>
    </submittedName>
</protein>
<dbReference type="EMBL" id="QUAB01000042">
    <property type="protein sequence ID" value="REJ05299.1"/>
    <property type="molecule type" value="Genomic_DNA"/>
</dbReference>
<dbReference type="InterPro" id="IPR051828">
    <property type="entry name" value="HAD-like_hydrolase_domain"/>
</dbReference>
<evidence type="ECO:0000313" key="2">
    <source>
        <dbReference type="Proteomes" id="UP000262172"/>
    </source>
</evidence>
<dbReference type="SFLD" id="SFLDG01129">
    <property type="entry name" value="C1.5:_HAD__Beta-PGM__Phosphata"/>
    <property type="match status" value="1"/>
</dbReference>
<dbReference type="Gene3D" id="1.10.150.720">
    <property type="entry name" value="Haloacid dehalogenase-like hydrolase"/>
    <property type="match status" value="1"/>
</dbReference>
<dbReference type="Gene3D" id="3.40.50.1000">
    <property type="entry name" value="HAD superfamily/HAD-like"/>
    <property type="match status" value="1"/>
</dbReference>
<dbReference type="GO" id="GO:0016787">
    <property type="term" value="F:hydrolase activity"/>
    <property type="evidence" value="ECO:0007669"/>
    <property type="project" value="UniProtKB-KW"/>
</dbReference>
<dbReference type="InterPro" id="IPR036412">
    <property type="entry name" value="HAD-like_sf"/>
</dbReference>
<proteinExistence type="predicted"/>
<dbReference type="Proteomes" id="UP000262172">
    <property type="component" value="Unassembled WGS sequence"/>
</dbReference>
<evidence type="ECO:0000313" key="1">
    <source>
        <dbReference type="EMBL" id="REJ05299.1"/>
    </source>
</evidence>
<dbReference type="InterPro" id="IPR023214">
    <property type="entry name" value="HAD_sf"/>
</dbReference>